<protein>
    <submittedName>
        <fullName evidence="9">Major facilitator superfamily MFS_1 permease</fullName>
    </submittedName>
</protein>
<dbReference type="eggNOG" id="COG2814">
    <property type="taxonomic scope" value="Bacteria"/>
</dbReference>
<feature type="region of interest" description="Disordered" evidence="7">
    <location>
        <begin position="1"/>
        <end position="41"/>
    </location>
</feature>
<gene>
    <name evidence="9" type="ORF">MILUP08_42306</name>
</gene>
<dbReference type="SUPFAM" id="SSF103473">
    <property type="entry name" value="MFS general substrate transporter"/>
    <property type="match status" value="1"/>
</dbReference>
<feature type="compositionally biased region" description="Polar residues" evidence="7">
    <location>
        <begin position="12"/>
        <end position="24"/>
    </location>
</feature>
<keyword evidence="6 8" id="KW-0472">Membrane</keyword>
<evidence type="ECO:0000256" key="4">
    <source>
        <dbReference type="ARBA" id="ARBA00022692"/>
    </source>
</evidence>
<feature type="transmembrane region" description="Helical" evidence="8">
    <location>
        <begin position="149"/>
        <end position="175"/>
    </location>
</feature>
<evidence type="ECO:0000256" key="2">
    <source>
        <dbReference type="ARBA" id="ARBA00022448"/>
    </source>
</evidence>
<dbReference type="InterPro" id="IPR011701">
    <property type="entry name" value="MFS"/>
</dbReference>
<dbReference type="Proteomes" id="UP000003448">
    <property type="component" value="Unassembled WGS sequence"/>
</dbReference>
<proteinExistence type="predicted"/>
<evidence type="ECO:0000256" key="6">
    <source>
        <dbReference type="ARBA" id="ARBA00023136"/>
    </source>
</evidence>
<feature type="transmembrane region" description="Helical" evidence="8">
    <location>
        <begin position="90"/>
        <end position="113"/>
    </location>
</feature>
<name>I0L0N8_9ACTN</name>
<dbReference type="PANTHER" id="PTHR23517">
    <property type="entry name" value="RESISTANCE PROTEIN MDTM, PUTATIVE-RELATED-RELATED"/>
    <property type="match status" value="1"/>
</dbReference>
<comment type="subcellular location">
    <subcellularLocation>
        <location evidence="1">Cell membrane</location>
        <topology evidence="1">Multi-pass membrane protein</topology>
    </subcellularLocation>
</comment>
<keyword evidence="3" id="KW-1003">Cell membrane</keyword>
<evidence type="ECO:0000256" key="5">
    <source>
        <dbReference type="ARBA" id="ARBA00022989"/>
    </source>
</evidence>
<accession>I0L0N8</accession>
<evidence type="ECO:0000313" key="9">
    <source>
        <dbReference type="EMBL" id="CCH17385.1"/>
    </source>
</evidence>
<feature type="transmembrane region" description="Helical" evidence="8">
    <location>
        <begin position="484"/>
        <end position="509"/>
    </location>
</feature>
<keyword evidence="5 8" id="KW-1133">Transmembrane helix</keyword>
<feature type="transmembrane region" description="Helical" evidence="8">
    <location>
        <begin position="398"/>
        <end position="425"/>
    </location>
</feature>
<evidence type="ECO:0000313" key="10">
    <source>
        <dbReference type="Proteomes" id="UP000003448"/>
    </source>
</evidence>
<dbReference type="InterPro" id="IPR050171">
    <property type="entry name" value="MFS_Transporters"/>
</dbReference>
<dbReference type="Gene3D" id="1.20.1250.20">
    <property type="entry name" value="MFS general substrate transporter like domains"/>
    <property type="match status" value="1"/>
</dbReference>
<feature type="transmembrane region" description="Helical" evidence="8">
    <location>
        <begin position="187"/>
        <end position="207"/>
    </location>
</feature>
<dbReference type="EMBL" id="CAIE01000017">
    <property type="protein sequence ID" value="CCH17385.1"/>
    <property type="molecule type" value="Genomic_DNA"/>
</dbReference>
<dbReference type="PANTHER" id="PTHR23517:SF2">
    <property type="entry name" value="MULTIDRUG RESISTANCE PROTEIN MDTH"/>
    <property type="match status" value="1"/>
</dbReference>
<keyword evidence="4 8" id="KW-0812">Transmembrane</keyword>
<evidence type="ECO:0000256" key="8">
    <source>
        <dbReference type="SAM" id="Phobius"/>
    </source>
</evidence>
<dbReference type="GO" id="GO:0022857">
    <property type="term" value="F:transmembrane transporter activity"/>
    <property type="evidence" value="ECO:0007669"/>
    <property type="project" value="InterPro"/>
</dbReference>
<dbReference type="Pfam" id="PF07690">
    <property type="entry name" value="MFS_1"/>
    <property type="match status" value="1"/>
</dbReference>
<evidence type="ECO:0000256" key="3">
    <source>
        <dbReference type="ARBA" id="ARBA00022475"/>
    </source>
</evidence>
<evidence type="ECO:0000256" key="1">
    <source>
        <dbReference type="ARBA" id="ARBA00004651"/>
    </source>
</evidence>
<organism evidence="9 10">
    <name type="scientific">Micromonospora lupini str. Lupac 08</name>
    <dbReference type="NCBI Taxonomy" id="1150864"/>
    <lineage>
        <taxon>Bacteria</taxon>
        <taxon>Bacillati</taxon>
        <taxon>Actinomycetota</taxon>
        <taxon>Actinomycetes</taxon>
        <taxon>Micromonosporales</taxon>
        <taxon>Micromonosporaceae</taxon>
        <taxon>Micromonospora</taxon>
    </lineage>
</organism>
<feature type="transmembrane region" description="Helical" evidence="8">
    <location>
        <begin position="64"/>
        <end position="84"/>
    </location>
</feature>
<feature type="transmembrane region" description="Helical" evidence="8">
    <location>
        <begin position="325"/>
        <end position="350"/>
    </location>
</feature>
<keyword evidence="2" id="KW-0813">Transport</keyword>
<feature type="region of interest" description="Disordered" evidence="7">
    <location>
        <begin position="246"/>
        <end position="314"/>
    </location>
</feature>
<dbReference type="AlphaFoldDB" id="I0L0N8"/>
<feature type="transmembrane region" description="Helical" evidence="8">
    <location>
        <begin position="356"/>
        <end position="377"/>
    </location>
</feature>
<dbReference type="STRING" id="1150864.MILUP08_42306"/>
<dbReference type="GO" id="GO:0005886">
    <property type="term" value="C:plasma membrane"/>
    <property type="evidence" value="ECO:0007669"/>
    <property type="project" value="UniProtKB-SubCell"/>
</dbReference>
<dbReference type="InterPro" id="IPR036259">
    <property type="entry name" value="MFS_trans_sf"/>
</dbReference>
<reference evidence="10" key="1">
    <citation type="journal article" date="2012" name="J. Bacteriol.">
        <title>Genome Sequence of Micromonospora lupini Lupac 08, Isolated from Root Nodules of Lupinus angustifolius.</title>
        <authorList>
            <person name="Alonso-Vega P."/>
            <person name="Normand P."/>
            <person name="Bacigalupe R."/>
            <person name="Pujic P."/>
            <person name="Lajus A."/>
            <person name="Vallenet D."/>
            <person name="Carro L."/>
            <person name="Coll P."/>
            <person name="Trujillo M.E."/>
        </authorList>
    </citation>
    <scope>NUCLEOTIDE SEQUENCE [LARGE SCALE GENOMIC DNA]</scope>
    <source>
        <strain evidence="10">Lupac 08</strain>
    </source>
</reference>
<comment type="caution">
    <text evidence="9">The sequence shown here is derived from an EMBL/GenBank/DDBJ whole genome shotgun (WGS) entry which is preliminary data.</text>
</comment>
<feature type="compositionally biased region" description="Low complexity" evidence="7">
    <location>
        <begin position="246"/>
        <end position="300"/>
    </location>
</feature>
<dbReference type="eggNOG" id="COG2223">
    <property type="taxonomic scope" value="Bacteria"/>
</dbReference>
<sequence length="520" mass="52336">MTVNGDTFERATGNNRPTHRSQASDGDGDPQRTGRRPRLRHGHFALMRGVSPLPPSGRLRTHSLATLANTVGSGLWLTGGALYLTRDVGLSAAQVGAGLSVAGLVGLTASVPLGGLADRRDPRTLRAVLQVLQAVVAATYLLVGSFPVFLVVAVLDLLLASGNLAVRAALIAAVAGPQGRVHAFATLRAVANLGIGVGAGLAGFALVADTHQAYQILMAGNAATYLVSAALLLRLPAYPPVAQPTTLPAPTAQAPTAQAQTAQAPPAQPPTAQAQTEQAPTAQPPTAQAQTAQVQTAQAPPAQPPNAPAPTAAARRVRPLRDGRFLAVSGASAVLALHQTVLTLVVPLWAVTVVGAPPPVVAAVLLTNTVLTVLLAVRLSRGADTAAPAARTMRRAGLVLAAAMLLYAATAHLPTAAAVALLLAATVVYTAGDLWHGAGGAGLAYDLAPPDAVGAYQGADGMLAGLARAAGPALLTLVVLDGGIPGWLAVGALFATVGLASPALTRWALADRPGAPPRQA</sequence>
<evidence type="ECO:0000256" key="7">
    <source>
        <dbReference type="SAM" id="MobiDB-lite"/>
    </source>
</evidence>
<keyword evidence="10" id="KW-1185">Reference proteome</keyword>